<dbReference type="Proteomes" id="UP000406735">
    <property type="component" value="Unassembled WGS sequence"/>
</dbReference>
<gene>
    <name evidence="2" type="ORF">F7D97_06325</name>
</gene>
<evidence type="ECO:0000313" key="3">
    <source>
        <dbReference type="Proteomes" id="UP000406735"/>
    </source>
</evidence>
<sequence>MKRLFSIWIFTLVGVVQIFAQPFAFDFSYVGYQQSEKEIPGADVVVFVKWKEGDQSARIQKAIDFVSARKMDKKTGLRGAVLLDKGVFELSQPLRIQTSGVVLRGTDRNQTVLYKKGVDRGAVVYLESEKQMQMLGEPMKLSAPWKLGERKVTLPAGCKMGDEILIVRPSTKEWIQKMGCADFGAGKDLGYWGWHPGEIDVRWTRSVVSDGKGGLQLDAPLSMSLGQDDAECFVQRIAGNDWRLKNVGVENLTIDSEYDATNPKDENHAWEGVYINKVKDGWVRMVNFRHLAGSAVVTQRDASRITVEDCISQAPVSEIGGYRRRTFLCMGEQCLFQRCYSEQGMHDFVAGLCAAGPNAFVQCDGYESLGYSGAVGPWCTGLLFDNVNIDGNDIKFCNLGLEGYGIGWNTANSLAYQCTAAGIFADNIPDGSNNHVFACWAQFNGSGDFQQCNNHAKPWSHFASLLEKRLGRDVSAQCRVLERERNNVSNNPTYDVAQKMVEEARKPRITMQMWIADSARFMASVSPVRAMDVDKIKERSKKKADLAHAGKPVFAIKEGKIMVADTLLKGARMNTPWWNGRVRYSAFPKIADAVTRFVPGMEGQGTTTRVDSVVVHLRNKHVVLFNQNYGLWYDRRRDDHERVRRRDGDVWAPFYEQPFARSGQGTAWDGLSKYDLTKLNPWYISRIKELAEKGAKNGLLVINQHYFQHNILEAGAHWVDCPWRPVNNINGTVFPEPVPFAGDKRVWMAEYFYNIDNPVMRQLHKQYIMKMLDAFADEPNVIQSIGEEYTGPYHFTKFWLQTVAEWEAKTGKHVWVALSCNKDVQDAILQDPELRKVVDIIHIEQWYYTQKGLYAPEGGKNLAPRQYQRRLRPGKVTYDDVFKSVSEYRQAYPEKAVIYSGASAPENGKAVMDAGGSCPNVK</sequence>
<dbReference type="Gene3D" id="2.160.20.10">
    <property type="entry name" value="Single-stranded right-handed beta-helix, Pectin lyase-like"/>
    <property type="match status" value="2"/>
</dbReference>
<organism evidence="2 3">
    <name type="scientific">Segatella copri</name>
    <dbReference type="NCBI Taxonomy" id="165179"/>
    <lineage>
        <taxon>Bacteria</taxon>
        <taxon>Pseudomonadati</taxon>
        <taxon>Bacteroidota</taxon>
        <taxon>Bacteroidia</taxon>
        <taxon>Bacteroidales</taxon>
        <taxon>Prevotellaceae</taxon>
        <taxon>Segatella</taxon>
    </lineage>
</organism>
<keyword evidence="2" id="KW-0456">Lyase</keyword>
<reference evidence="2 3" key="1">
    <citation type="submission" date="2019-09" db="EMBL/GenBank/DDBJ databases">
        <title>Distinct polysaccharide growth profiles of human intestinal Prevotella copri isolates.</title>
        <authorList>
            <person name="Fehlner-Peach H."/>
            <person name="Magnabosco C."/>
            <person name="Raghavan V."/>
            <person name="Scher J.U."/>
            <person name="Tett A."/>
            <person name="Cox L.M."/>
            <person name="Gottsegen C."/>
            <person name="Watters A."/>
            <person name="Wiltshire- Gordon J.D."/>
            <person name="Segata N."/>
            <person name="Bonneau R."/>
            <person name="Littman D.R."/>
        </authorList>
    </citation>
    <scope>NUCLEOTIDE SEQUENCE [LARGE SCALE GENOMIC DNA]</scope>
    <source>
        <strain evidence="3">iK21513</strain>
    </source>
</reference>
<protein>
    <submittedName>
        <fullName evidence="2">Pectate lyase</fullName>
    </submittedName>
</protein>
<dbReference type="Pfam" id="PF19815">
    <property type="entry name" value="DUF6298"/>
    <property type="match status" value="1"/>
</dbReference>
<dbReference type="InterPro" id="IPR012334">
    <property type="entry name" value="Pectin_lyas_fold"/>
</dbReference>
<evidence type="ECO:0000313" key="2">
    <source>
        <dbReference type="EMBL" id="MQN09560.1"/>
    </source>
</evidence>
<evidence type="ECO:0000259" key="1">
    <source>
        <dbReference type="Pfam" id="PF19815"/>
    </source>
</evidence>
<accession>A0A6A7VY35</accession>
<comment type="caution">
    <text evidence="2">The sequence shown here is derived from an EMBL/GenBank/DDBJ whole genome shotgun (WGS) entry which is preliminary data.</text>
</comment>
<dbReference type="InterPro" id="IPR046265">
    <property type="entry name" value="DUF6298"/>
</dbReference>
<dbReference type="InterPro" id="IPR011050">
    <property type="entry name" value="Pectin_lyase_fold/virulence"/>
</dbReference>
<dbReference type="EMBL" id="VZCY01000051">
    <property type="protein sequence ID" value="MQN09560.1"/>
    <property type="molecule type" value="Genomic_DNA"/>
</dbReference>
<dbReference type="GO" id="GO:0016829">
    <property type="term" value="F:lyase activity"/>
    <property type="evidence" value="ECO:0007669"/>
    <property type="project" value="UniProtKB-KW"/>
</dbReference>
<proteinExistence type="predicted"/>
<feature type="domain" description="DUF6298" evidence="1">
    <location>
        <begin position="447"/>
        <end position="921"/>
    </location>
</feature>
<dbReference type="SUPFAM" id="SSF51126">
    <property type="entry name" value="Pectin lyase-like"/>
    <property type="match status" value="1"/>
</dbReference>
<name>A0A6A7VY35_9BACT</name>
<dbReference type="AlphaFoldDB" id="A0A6A7VY35"/>
<dbReference type="RefSeq" id="WP_153080521.1">
    <property type="nucleotide sequence ID" value="NZ_VZAU01000056.1"/>
</dbReference>